<evidence type="ECO:0000313" key="2">
    <source>
        <dbReference type="Proteomes" id="UP000278792"/>
    </source>
</evidence>
<organism evidence="1 2">
    <name type="scientific">Vibrio ponticus</name>
    <dbReference type="NCBI Taxonomy" id="265668"/>
    <lineage>
        <taxon>Bacteria</taxon>
        <taxon>Pseudomonadati</taxon>
        <taxon>Pseudomonadota</taxon>
        <taxon>Gammaproteobacteria</taxon>
        <taxon>Vibrionales</taxon>
        <taxon>Vibrionaceae</taxon>
        <taxon>Vibrio</taxon>
    </lineage>
</organism>
<sequence length="457" mass="50195">MGPTDVGEGIGIRGNTIDLFSPNIVDVRTLNGSNLATIESAKLAAEASVKGDIFAGVEAGGILSAETFWFPPIAKSTEKSVQGGNQQQNEEIASYDPKNKLKLAAISGKASVVAGAGASGEFGVKIQGGVFIFTAHAKAVFGIGCSGSVDLELNGESLNEFVDCLLGVLKKSEFRRLSAFGEVDANGINQDFEHLNDLLTIATALGLTFAKAILLPFDVWQDYKKQALSKEYAPFLASKINTEDPKLKRNMQRWMVKMPPETLANLLNVLCQKQSGSLLNYRDDVIDAKTDNLNQANAILKIMEWLANDSAETDDTNQRQWKETLISMAGVNKAEKSKLKDWQGYQDSWFKLAEFIEEVSSTQQSRLETDMKKYYSDFSTELGANMVLIKEESMASVGYTASIGSAITTPRVAYRVYPYSVVKDHDNGLENYEYVKLDSDSKVTRTRINWSFSDVEL</sequence>
<comment type="caution">
    <text evidence="1">The sequence shown here is derived from an EMBL/GenBank/DDBJ whole genome shotgun (WGS) entry which is preliminary data.</text>
</comment>
<dbReference type="AlphaFoldDB" id="A0A3N3DTR3"/>
<protein>
    <submittedName>
        <fullName evidence="1">Uncharacterized protein</fullName>
    </submittedName>
</protein>
<dbReference type="EMBL" id="RKIK01000134">
    <property type="protein sequence ID" value="ROV57588.1"/>
    <property type="molecule type" value="Genomic_DNA"/>
</dbReference>
<accession>A0A3N3DTR3</accession>
<proteinExistence type="predicted"/>
<reference evidence="1 2" key="1">
    <citation type="submission" date="2018-11" db="EMBL/GenBank/DDBJ databases">
        <title>Vibrio ponticus strain CAIM 1751 pathogenic for the snapper Lutjanus guttatus.</title>
        <authorList>
            <person name="Soto-Rodriguez S."/>
            <person name="Lozano-Olvera R."/>
            <person name="Gomez-Gil B."/>
        </authorList>
    </citation>
    <scope>NUCLEOTIDE SEQUENCE [LARGE SCALE GENOMIC DNA]</scope>
    <source>
        <strain evidence="1 2">CAIM 1751</strain>
    </source>
</reference>
<evidence type="ECO:0000313" key="1">
    <source>
        <dbReference type="EMBL" id="ROV57588.1"/>
    </source>
</evidence>
<dbReference type="Proteomes" id="UP000278792">
    <property type="component" value="Unassembled WGS sequence"/>
</dbReference>
<gene>
    <name evidence="1" type="ORF">EGH82_22360</name>
</gene>
<name>A0A3N3DTR3_9VIBR</name>